<feature type="region of interest" description="Disordered" evidence="1">
    <location>
        <begin position="64"/>
        <end position="83"/>
    </location>
</feature>
<dbReference type="Proteomes" id="UP000289817">
    <property type="component" value="Segment"/>
</dbReference>
<sequence>MAKQTARDRCWNRALDIVLKKGGVVRKQDLILAEEVSERTAADVLSTMTDMGWLKREYVPGPKADNWRRGDELPATLSTEEAK</sequence>
<accession>A0A410N6X5</accession>
<proteinExistence type="predicted"/>
<evidence type="ECO:0000313" key="3">
    <source>
        <dbReference type="Proteomes" id="UP000289817"/>
    </source>
</evidence>
<gene>
    <name evidence="2" type="ORF">HRPV12-gp11</name>
</gene>
<reference evidence="3" key="1">
    <citation type="submission" date="2017-11" db="EMBL/GenBank/DDBJ databases">
        <title>Viruses of Lake Retba.</title>
        <authorList>
            <person name="Mizuno C.M."/>
            <person name="Prajapati B."/>
            <person name="Lucas S."/>
            <person name="Sime-Ngando T."/>
            <person name="Forterre P."/>
            <person name="Bamford D.H."/>
            <person name="Prangishvili D."/>
            <person name="Krupovic M."/>
            <person name="Oksanen H.M."/>
        </authorList>
    </citation>
    <scope>NUCLEOTIDE SEQUENCE [LARGE SCALE GENOMIC DNA]</scope>
</reference>
<evidence type="ECO:0000313" key="2">
    <source>
        <dbReference type="EMBL" id="QAS68815.1"/>
    </source>
</evidence>
<name>A0A410N6X5_9VIRU</name>
<evidence type="ECO:0000256" key="1">
    <source>
        <dbReference type="SAM" id="MobiDB-lite"/>
    </source>
</evidence>
<organism evidence="2 3">
    <name type="scientific">Halorubrum pleomorphic virus 12</name>
    <dbReference type="NCBI Taxonomy" id="2507578"/>
    <lineage>
        <taxon>Viruses</taxon>
        <taxon>Monodnaviria</taxon>
        <taxon>Trapavirae</taxon>
        <taxon>Saleviricota</taxon>
        <taxon>Huolimaviricetes</taxon>
        <taxon>Haloruvirales</taxon>
        <taxon>Pleolipoviridae</taxon>
        <taxon>Betapleolipovirus</taxon>
        <taxon>Betapleolipovirus rosense</taxon>
        <taxon>Betapleolipovirus HRPV12</taxon>
    </lineage>
</organism>
<protein>
    <submittedName>
        <fullName evidence="2">ORF13</fullName>
    </submittedName>
</protein>
<dbReference type="EMBL" id="MG550110">
    <property type="protein sequence ID" value="QAS68815.1"/>
    <property type="molecule type" value="Genomic_DNA"/>
</dbReference>
<keyword evidence="3" id="KW-1185">Reference proteome</keyword>